<keyword evidence="2" id="KW-0813">Transport</keyword>
<evidence type="ECO:0000313" key="6">
    <source>
        <dbReference type="EMBL" id="GAA1705872.1"/>
    </source>
</evidence>
<evidence type="ECO:0000256" key="2">
    <source>
        <dbReference type="ARBA" id="ARBA00022448"/>
    </source>
</evidence>
<dbReference type="Proteomes" id="UP001500383">
    <property type="component" value="Unassembled WGS sequence"/>
</dbReference>
<keyword evidence="4" id="KW-0067">ATP-binding</keyword>
<evidence type="ECO:0000256" key="4">
    <source>
        <dbReference type="ARBA" id="ARBA00022840"/>
    </source>
</evidence>
<comment type="similarity">
    <text evidence="1">Belongs to the ABC transporter superfamily.</text>
</comment>
<dbReference type="SUPFAM" id="SSF52540">
    <property type="entry name" value="P-loop containing nucleoside triphosphate hydrolases"/>
    <property type="match status" value="1"/>
</dbReference>
<gene>
    <name evidence="6" type="ORF">GCM10009831_14440</name>
</gene>
<evidence type="ECO:0000256" key="1">
    <source>
        <dbReference type="ARBA" id="ARBA00005417"/>
    </source>
</evidence>
<dbReference type="PANTHER" id="PTHR43335">
    <property type="entry name" value="ABC TRANSPORTER, ATP-BINDING PROTEIN"/>
    <property type="match status" value="1"/>
</dbReference>
<proteinExistence type="inferred from homology"/>
<dbReference type="Gene3D" id="3.40.50.300">
    <property type="entry name" value="P-loop containing nucleotide triphosphate hydrolases"/>
    <property type="match status" value="1"/>
</dbReference>
<dbReference type="InterPro" id="IPR027417">
    <property type="entry name" value="P-loop_NTPase"/>
</dbReference>
<sequence length="251" mass="26320">MTEPAIRAERVTRCFRAGAGIHDVDLTVGEGEIVALVGLNGAGKTTLLRVLLGMLRADAGRVLLRGRVLAGDSPPAAEWARVGQFVDGAPGYPELTVRQNLVSSARLRGVGDPGAIVDSAMRTFALEPYADRRLRVLSLGNRQRVGLAAALQHSPSVVVLDEPGNALDPRGVILLREHLVGLAGAGAGVLVSSHHLDEVARIADRIVVMNGGRVIGELPPGGSELERAFFEAVRLDDESAQDATSEGGGPR</sequence>
<dbReference type="PROSITE" id="PS00211">
    <property type="entry name" value="ABC_TRANSPORTER_1"/>
    <property type="match status" value="1"/>
</dbReference>
<feature type="domain" description="ABC transporter" evidence="5">
    <location>
        <begin position="6"/>
        <end position="236"/>
    </location>
</feature>
<comment type="caution">
    <text evidence="6">The sequence shown here is derived from an EMBL/GenBank/DDBJ whole genome shotgun (WGS) entry which is preliminary data.</text>
</comment>
<evidence type="ECO:0000313" key="7">
    <source>
        <dbReference type="Proteomes" id="UP001500383"/>
    </source>
</evidence>
<dbReference type="PROSITE" id="PS50893">
    <property type="entry name" value="ABC_TRANSPORTER_2"/>
    <property type="match status" value="1"/>
</dbReference>
<accession>A0ABN2IIW6</accession>
<reference evidence="6 7" key="1">
    <citation type="journal article" date="2019" name="Int. J. Syst. Evol. Microbiol.">
        <title>The Global Catalogue of Microorganisms (GCM) 10K type strain sequencing project: providing services to taxonomists for standard genome sequencing and annotation.</title>
        <authorList>
            <consortium name="The Broad Institute Genomics Platform"/>
            <consortium name="The Broad Institute Genome Sequencing Center for Infectious Disease"/>
            <person name="Wu L."/>
            <person name="Ma J."/>
        </authorList>
    </citation>
    <scope>NUCLEOTIDE SEQUENCE [LARGE SCALE GENOMIC DNA]</scope>
    <source>
        <strain evidence="6 7">JCM 16002</strain>
    </source>
</reference>
<keyword evidence="7" id="KW-1185">Reference proteome</keyword>
<organism evidence="6 7">
    <name type="scientific">Dietzia cercidiphylli</name>
    <dbReference type="NCBI Taxonomy" id="498199"/>
    <lineage>
        <taxon>Bacteria</taxon>
        <taxon>Bacillati</taxon>
        <taxon>Actinomycetota</taxon>
        <taxon>Actinomycetes</taxon>
        <taxon>Mycobacteriales</taxon>
        <taxon>Dietziaceae</taxon>
        <taxon>Dietzia</taxon>
    </lineage>
</organism>
<dbReference type="InterPro" id="IPR017871">
    <property type="entry name" value="ABC_transporter-like_CS"/>
</dbReference>
<dbReference type="Pfam" id="PF00005">
    <property type="entry name" value="ABC_tran"/>
    <property type="match status" value="1"/>
</dbReference>
<evidence type="ECO:0000256" key="3">
    <source>
        <dbReference type="ARBA" id="ARBA00022741"/>
    </source>
</evidence>
<dbReference type="SMART" id="SM00382">
    <property type="entry name" value="AAA"/>
    <property type="match status" value="1"/>
</dbReference>
<dbReference type="EMBL" id="BAAAQG010000007">
    <property type="protein sequence ID" value="GAA1705872.1"/>
    <property type="molecule type" value="Genomic_DNA"/>
</dbReference>
<protein>
    <recommendedName>
        <fullName evidence="5">ABC transporter domain-containing protein</fullName>
    </recommendedName>
</protein>
<dbReference type="RefSeq" id="WP_182658194.1">
    <property type="nucleotide sequence ID" value="NZ_BAAAQG010000007.1"/>
</dbReference>
<dbReference type="InterPro" id="IPR003439">
    <property type="entry name" value="ABC_transporter-like_ATP-bd"/>
</dbReference>
<dbReference type="PANTHER" id="PTHR43335:SF4">
    <property type="entry name" value="ABC TRANSPORTER, ATP-BINDING PROTEIN"/>
    <property type="match status" value="1"/>
</dbReference>
<name>A0ABN2IIW6_9ACTN</name>
<evidence type="ECO:0000259" key="5">
    <source>
        <dbReference type="PROSITE" id="PS50893"/>
    </source>
</evidence>
<keyword evidence="3" id="KW-0547">Nucleotide-binding</keyword>
<dbReference type="InterPro" id="IPR003593">
    <property type="entry name" value="AAA+_ATPase"/>
</dbReference>